<accession>A0A9X2VB38</accession>
<feature type="compositionally biased region" description="Polar residues" evidence="1">
    <location>
        <begin position="27"/>
        <end position="42"/>
    </location>
</feature>
<feature type="region of interest" description="Disordered" evidence="1">
    <location>
        <begin position="25"/>
        <end position="68"/>
    </location>
</feature>
<dbReference type="Proteomes" id="UP001155144">
    <property type="component" value="Unassembled WGS sequence"/>
</dbReference>
<sequence length="207" mass="22043">MQVKGLPMLESHSFGTLRLPFWHTGPAESSASPDAPNLTGQSRPFGAGPGAIEAVSHRGRQSQRPSVTEAVRRASVTAGGAASLLLPVCLGTRPLEHARFGFLDGAALAGRAPTAHAENQGRLETATGNRAGQDAATHRYSPCRLTLHGHPAWLAQQSRRSRETVTVAGERERRISLLMTSRLVASLLVTPHLAAVSNPARPKRYSI</sequence>
<dbReference type="AlphaFoldDB" id="A0A9X2VB38"/>
<proteinExistence type="predicted"/>
<name>A0A9X2VB38_9BACT</name>
<evidence type="ECO:0000256" key="1">
    <source>
        <dbReference type="SAM" id="MobiDB-lite"/>
    </source>
</evidence>
<comment type="caution">
    <text evidence="2">The sequence shown here is derived from an EMBL/GenBank/DDBJ whole genome shotgun (WGS) entry which is preliminary data.</text>
</comment>
<gene>
    <name evidence="2" type="ORF">GGP45_003480</name>
</gene>
<evidence type="ECO:0000313" key="3">
    <source>
        <dbReference type="Proteomes" id="UP001155144"/>
    </source>
</evidence>
<dbReference type="EMBL" id="JANUBL010000019">
    <property type="protein sequence ID" value="MCS4123109.1"/>
    <property type="molecule type" value="Genomic_DNA"/>
</dbReference>
<reference evidence="2" key="1">
    <citation type="submission" date="2022-08" db="EMBL/GenBank/DDBJ databases">
        <title>Genomic Encyclopedia of Type Strains, Phase V (KMG-V): Genome sequencing to study the core and pangenomes of soil and plant-associated prokaryotes.</title>
        <authorList>
            <person name="Whitman W."/>
        </authorList>
    </citation>
    <scope>NUCLEOTIDE SEQUENCE</scope>
    <source>
        <strain evidence="2">SP3026</strain>
    </source>
</reference>
<organism evidence="2 3">
    <name type="scientific">Salinibacter ruber</name>
    <dbReference type="NCBI Taxonomy" id="146919"/>
    <lineage>
        <taxon>Bacteria</taxon>
        <taxon>Pseudomonadati</taxon>
        <taxon>Rhodothermota</taxon>
        <taxon>Rhodothermia</taxon>
        <taxon>Rhodothermales</taxon>
        <taxon>Salinibacteraceae</taxon>
        <taxon>Salinibacter</taxon>
    </lineage>
</organism>
<protein>
    <submittedName>
        <fullName evidence="2">Uncharacterized protein</fullName>
    </submittedName>
</protein>
<evidence type="ECO:0000313" key="2">
    <source>
        <dbReference type="EMBL" id="MCS4123109.1"/>
    </source>
</evidence>
<feature type="region of interest" description="Disordered" evidence="1">
    <location>
        <begin position="113"/>
        <end position="133"/>
    </location>
</feature>